<dbReference type="PANTHER" id="PTHR34220:SF11">
    <property type="entry name" value="SENSOR PROTEIN KINASE HPTS"/>
    <property type="match status" value="1"/>
</dbReference>
<evidence type="ECO:0000256" key="1">
    <source>
        <dbReference type="ARBA" id="ARBA00000085"/>
    </source>
</evidence>
<dbReference type="Pfam" id="PF06580">
    <property type="entry name" value="His_kinase"/>
    <property type="match status" value="1"/>
</dbReference>
<keyword evidence="9 16" id="KW-0418">Kinase</keyword>
<evidence type="ECO:0000256" key="6">
    <source>
        <dbReference type="ARBA" id="ARBA00022679"/>
    </source>
</evidence>
<dbReference type="InterPro" id="IPR010559">
    <property type="entry name" value="Sig_transdc_His_kin_internal"/>
</dbReference>
<keyword evidence="6" id="KW-0808">Transferase</keyword>
<sequence length="607" mass="69542">MTYILVILIPTTVFSGYILGVNYQNSITSIINKNEYFLNTEKANILNNMEAMELTSQLALSDREVLDYMLSNRDFTAEELINFNTHSFHNLQYIMYNNPNISNLRFFTSNKYAREIWPIIYNERRIAGENWANEFYAQPEAVWWTIYRGPEELRGSTEGERQDYLNFASLVREVKYPLDQHLALLQVNMRLDVFFSNIYGNLQEASTQLLAIDRNSHLYYNGTSSFYEKIAPEDIRSEFALHTQGSEGNFQFTHEGIPYLCLYTSIERLDSKLLSVVSLESSYNDMNKTRLAIGGATLMLVLILSLITYKLLSVILKRLHLLRDSMKKVRQGDFNVEIPQLGGDEVGELGNHIRQMLSKINELIAEAVNKQASSKEAELNSLKNQIDAHFLYNTLENLKMLAEIEGQLVISDTLTSLGAMLRYNLHWTTHYVRLYEEIQHIQNYIAVMNIRYGGKLELRLDVRQQYRQQEILKMSLQPIVENALKYGMNAPGLRKRGLMIVIHAYEQDDFMYIEIRDNGAGISAERLYNINLALQLDPAAAAMYAPPVNGDSAYDTSGSGIGLRNVHLRIQLHYGKTSGLWLESVEGEYTKVTIKVPYLILSGGLAE</sequence>
<organism evidence="16 17">
    <name type="scientific">Paenibacillus riograndensis SBR5</name>
    <dbReference type="NCBI Taxonomy" id="1073571"/>
    <lineage>
        <taxon>Bacteria</taxon>
        <taxon>Bacillati</taxon>
        <taxon>Bacillota</taxon>
        <taxon>Bacilli</taxon>
        <taxon>Bacillales</taxon>
        <taxon>Paenibacillaceae</taxon>
        <taxon>Paenibacillus</taxon>
        <taxon>Paenibacillus sonchi group</taxon>
    </lineage>
</organism>
<dbReference type="SUPFAM" id="SSF55874">
    <property type="entry name" value="ATPase domain of HSP90 chaperone/DNA topoisomerase II/histidine kinase"/>
    <property type="match status" value="1"/>
</dbReference>
<dbReference type="Pfam" id="PF02518">
    <property type="entry name" value="HATPase_c"/>
    <property type="match status" value="1"/>
</dbReference>
<dbReference type="HOGENOM" id="CLU_020473_6_0_9"/>
<protein>
    <recommendedName>
        <fullName evidence="3">histidine kinase</fullName>
        <ecNumber evidence="3">2.7.13.3</ecNumber>
    </recommendedName>
</protein>
<accession>A0A0E4H6C1</accession>
<keyword evidence="7 14" id="KW-0812">Transmembrane</keyword>
<evidence type="ECO:0000256" key="4">
    <source>
        <dbReference type="ARBA" id="ARBA00022475"/>
    </source>
</evidence>
<keyword evidence="4" id="KW-1003">Cell membrane</keyword>
<dbReference type="Pfam" id="PF00672">
    <property type="entry name" value="HAMP"/>
    <property type="match status" value="1"/>
</dbReference>
<dbReference type="Gene3D" id="3.30.565.10">
    <property type="entry name" value="Histidine kinase-like ATPase, C-terminal domain"/>
    <property type="match status" value="1"/>
</dbReference>
<dbReference type="PANTHER" id="PTHR34220">
    <property type="entry name" value="SENSOR HISTIDINE KINASE YPDA"/>
    <property type="match status" value="1"/>
</dbReference>
<feature type="transmembrane region" description="Helical" evidence="14">
    <location>
        <begin position="291"/>
        <end position="316"/>
    </location>
</feature>
<dbReference type="SMART" id="SM00304">
    <property type="entry name" value="HAMP"/>
    <property type="match status" value="1"/>
</dbReference>
<evidence type="ECO:0000256" key="7">
    <source>
        <dbReference type="ARBA" id="ARBA00022692"/>
    </source>
</evidence>
<dbReference type="PRINTS" id="PR00344">
    <property type="entry name" value="BCTRLSENSOR"/>
</dbReference>
<evidence type="ECO:0000256" key="13">
    <source>
        <dbReference type="ARBA" id="ARBA00023136"/>
    </source>
</evidence>
<dbReference type="Gene3D" id="6.10.340.10">
    <property type="match status" value="1"/>
</dbReference>
<keyword evidence="11 14" id="KW-1133">Transmembrane helix</keyword>
<dbReference type="CDD" id="cd06225">
    <property type="entry name" value="HAMP"/>
    <property type="match status" value="1"/>
</dbReference>
<dbReference type="PROSITE" id="PS50885">
    <property type="entry name" value="HAMP"/>
    <property type="match status" value="1"/>
</dbReference>
<dbReference type="InterPro" id="IPR003660">
    <property type="entry name" value="HAMP_dom"/>
</dbReference>
<evidence type="ECO:0000256" key="2">
    <source>
        <dbReference type="ARBA" id="ARBA00004651"/>
    </source>
</evidence>
<name>A0A0E4H6C1_9BACL</name>
<comment type="catalytic activity">
    <reaction evidence="1">
        <text>ATP + protein L-histidine = ADP + protein N-phospho-L-histidine.</text>
        <dbReference type="EC" id="2.7.13.3"/>
    </reaction>
</comment>
<dbReference type="GO" id="GO:0005524">
    <property type="term" value="F:ATP binding"/>
    <property type="evidence" value="ECO:0007669"/>
    <property type="project" value="UniProtKB-KW"/>
</dbReference>
<reference evidence="17" key="1">
    <citation type="submission" date="2015-03" db="EMBL/GenBank/DDBJ databases">
        <authorList>
            <person name="Wibberg D."/>
        </authorList>
    </citation>
    <scope>NUCLEOTIDE SEQUENCE [LARGE SCALE GENOMIC DNA]</scope>
</reference>
<dbReference type="KEGG" id="pri:PRIO_0270"/>
<dbReference type="InterPro" id="IPR004358">
    <property type="entry name" value="Sig_transdc_His_kin-like_C"/>
</dbReference>
<dbReference type="InterPro" id="IPR003594">
    <property type="entry name" value="HATPase_dom"/>
</dbReference>
<comment type="subcellular location">
    <subcellularLocation>
        <location evidence="2">Cell membrane</location>
        <topology evidence="2">Multi-pass membrane protein</topology>
    </subcellularLocation>
</comment>
<dbReference type="AlphaFoldDB" id="A0A0E4H6C1"/>
<evidence type="ECO:0000256" key="11">
    <source>
        <dbReference type="ARBA" id="ARBA00022989"/>
    </source>
</evidence>
<evidence type="ECO:0000256" key="10">
    <source>
        <dbReference type="ARBA" id="ARBA00022840"/>
    </source>
</evidence>
<dbReference type="PATRIC" id="fig|1073571.4.peg.258"/>
<dbReference type="EC" id="2.7.13.3" evidence="3"/>
<dbReference type="GO" id="GO:0000155">
    <property type="term" value="F:phosphorelay sensor kinase activity"/>
    <property type="evidence" value="ECO:0007669"/>
    <property type="project" value="InterPro"/>
</dbReference>
<evidence type="ECO:0000256" key="3">
    <source>
        <dbReference type="ARBA" id="ARBA00012438"/>
    </source>
</evidence>
<keyword evidence="8" id="KW-0547">Nucleotide-binding</keyword>
<feature type="domain" description="HAMP" evidence="15">
    <location>
        <begin position="313"/>
        <end position="365"/>
    </location>
</feature>
<keyword evidence="5" id="KW-0597">Phosphoprotein</keyword>
<dbReference type="GO" id="GO:0005886">
    <property type="term" value="C:plasma membrane"/>
    <property type="evidence" value="ECO:0007669"/>
    <property type="project" value="UniProtKB-SubCell"/>
</dbReference>
<keyword evidence="13 14" id="KW-0472">Membrane</keyword>
<dbReference type="EMBL" id="LN831776">
    <property type="protein sequence ID" value="CQR51524.1"/>
    <property type="molecule type" value="Genomic_DNA"/>
</dbReference>
<evidence type="ECO:0000256" key="9">
    <source>
        <dbReference type="ARBA" id="ARBA00022777"/>
    </source>
</evidence>
<keyword evidence="10" id="KW-0067">ATP-binding</keyword>
<gene>
    <name evidence="16" type="ORF">PRIO_0270</name>
</gene>
<evidence type="ECO:0000256" key="8">
    <source>
        <dbReference type="ARBA" id="ARBA00022741"/>
    </source>
</evidence>
<dbReference type="Proteomes" id="UP000033163">
    <property type="component" value="Chromosome I"/>
</dbReference>
<dbReference type="InterPro" id="IPR036890">
    <property type="entry name" value="HATPase_C_sf"/>
</dbReference>
<evidence type="ECO:0000256" key="12">
    <source>
        <dbReference type="ARBA" id="ARBA00023012"/>
    </source>
</evidence>
<keyword evidence="12" id="KW-0902">Two-component regulatory system</keyword>
<evidence type="ECO:0000256" key="5">
    <source>
        <dbReference type="ARBA" id="ARBA00022553"/>
    </source>
</evidence>
<dbReference type="SUPFAM" id="SSF158472">
    <property type="entry name" value="HAMP domain-like"/>
    <property type="match status" value="1"/>
</dbReference>
<evidence type="ECO:0000313" key="17">
    <source>
        <dbReference type="Proteomes" id="UP000033163"/>
    </source>
</evidence>
<dbReference type="InterPro" id="IPR050640">
    <property type="entry name" value="Bact_2-comp_sensor_kinase"/>
</dbReference>
<proteinExistence type="predicted"/>
<dbReference type="SMART" id="SM00387">
    <property type="entry name" value="HATPase_c"/>
    <property type="match status" value="1"/>
</dbReference>
<evidence type="ECO:0000259" key="15">
    <source>
        <dbReference type="PROSITE" id="PS50885"/>
    </source>
</evidence>
<evidence type="ECO:0000313" key="16">
    <source>
        <dbReference type="EMBL" id="CQR51524.1"/>
    </source>
</evidence>
<evidence type="ECO:0000256" key="14">
    <source>
        <dbReference type="SAM" id="Phobius"/>
    </source>
</evidence>